<dbReference type="AlphaFoldDB" id="A0A9P1I643"/>
<dbReference type="SUPFAM" id="SSF46785">
    <property type="entry name" value="Winged helix' DNA-binding domain"/>
    <property type="match status" value="1"/>
</dbReference>
<dbReference type="Proteomes" id="UP001152747">
    <property type="component" value="Unassembled WGS sequence"/>
</dbReference>
<name>A0A9P1I643_9PELO</name>
<evidence type="ECO:0008006" key="3">
    <source>
        <dbReference type="Google" id="ProtNLM"/>
    </source>
</evidence>
<keyword evidence="2" id="KW-1185">Reference proteome</keyword>
<dbReference type="SUPFAM" id="SSF50249">
    <property type="entry name" value="Nucleic acid-binding proteins"/>
    <property type="match status" value="1"/>
</dbReference>
<reference evidence="1" key="1">
    <citation type="submission" date="2022-11" db="EMBL/GenBank/DDBJ databases">
        <authorList>
            <person name="Kikuchi T."/>
        </authorList>
    </citation>
    <scope>NUCLEOTIDE SEQUENCE</scope>
    <source>
        <strain evidence="1">PS1010</strain>
    </source>
</reference>
<sequence>MAQHYGGGDWNEYPSFERKNVSMNAAHDRLPIPVTISKLTRNMGENEDTYNLGMYRFTTVQIVGTVEQVKEECGNSTYVLSDPDDQNSTFTVVKYNSEKEVNRLVDDLIVVNLRVRAIGKLKQFDGLRILMVYSMKEYSDEKDYIIFKQEARVSELFFEKNVIEKIREGKLNDSFGLPCMLSPPAPVLKRRLSDEPLEKKMKFEQVSHPSFDNYPSTSNNVVVATTTRHFDYKGPKAKIYGIFMKFASQNEYNEQTGVPITKIYEKMGNMPRQMINKFMEEMESDGSIFLVDDNDNYWIIDFCKHVYEILHTKIE</sequence>
<dbReference type="Gene3D" id="2.40.50.140">
    <property type="entry name" value="Nucleic acid-binding proteins"/>
    <property type="match status" value="1"/>
</dbReference>
<dbReference type="InterPro" id="IPR036390">
    <property type="entry name" value="WH_DNA-bd_sf"/>
</dbReference>
<dbReference type="EMBL" id="CANHGI010000001">
    <property type="protein sequence ID" value="CAI5438977.1"/>
    <property type="molecule type" value="Genomic_DNA"/>
</dbReference>
<evidence type="ECO:0000313" key="2">
    <source>
        <dbReference type="Proteomes" id="UP001152747"/>
    </source>
</evidence>
<protein>
    <recommendedName>
        <fullName evidence="3">Replication protein A C-terminal domain-containing protein</fullName>
    </recommendedName>
</protein>
<gene>
    <name evidence="1" type="ORF">CAMP_LOCUS1614</name>
</gene>
<organism evidence="1 2">
    <name type="scientific">Caenorhabditis angaria</name>
    <dbReference type="NCBI Taxonomy" id="860376"/>
    <lineage>
        <taxon>Eukaryota</taxon>
        <taxon>Metazoa</taxon>
        <taxon>Ecdysozoa</taxon>
        <taxon>Nematoda</taxon>
        <taxon>Chromadorea</taxon>
        <taxon>Rhabditida</taxon>
        <taxon>Rhabditina</taxon>
        <taxon>Rhabditomorpha</taxon>
        <taxon>Rhabditoidea</taxon>
        <taxon>Rhabditidae</taxon>
        <taxon>Peloderinae</taxon>
        <taxon>Caenorhabditis</taxon>
    </lineage>
</organism>
<proteinExistence type="predicted"/>
<comment type="caution">
    <text evidence="1">The sequence shown here is derived from an EMBL/GenBank/DDBJ whole genome shotgun (WGS) entry which is preliminary data.</text>
</comment>
<evidence type="ECO:0000313" key="1">
    <source>
        <dbReference type="EMBL" id="CAI5438977.1"/>
    </source>
</evidence>
<dbReference type="OrthoDB" id="25571at2759"/>
<dbReference type="InterPro" id="IPR012340">
    <property type="entry name" value="NA-bd_OB-fold"/>
</dbReference>
<accession>A0A9P1I643</accession>